<dbReference type="Proteomes" id="UP000176897">
    <property type="component" value="Unassembled WGS sequence"/>
</dbReference>
<gene>
    <name evidence="2" type="ORF">A3B21_00695</name>
</gene>
<feature type="compositionally biased region" description="Basic and acidic residues" evidence="1">
    <location>
        <begin position="30"/>
        <end position="39"/>
    </location>
</feature>
<sequence length="230" mass="25559">MRERLSKASVTEQKPLRPGEQIPISLPTEAEIRKSEERLQGIAKGGTDKKVEGKRERESSPTERIKNLGSMLARNIKGLRMLGPTGRKIGKGLLLAYAFGLAAETGAVWQAKQIHQARIEHRLKYYGSPQTGSVADRFARGEITRDEAIDESLADEGSVKGTSLGFKADNMRREGKGGLESIEIFAADTLNDIGLKWAEMSVRRGETPRWTPDDIVNFRSQVDEQIRITK</sequence>
<evidence type="ECO:0000313" key="2">
    <source>
        <dbReference type="EMBL" id="OGL79895.1"/>
    </source>
</evidence>
<comment type="caution">
    <text evidence="2">The sequence shown here is derived from an EMBL/GenBank/DDBJ whole genome shotgun (WGS) entry which is preliminary data.</text>
</comment>
<organism evidence="2 3">
    <name type="scientific">Candidatus Uhrbacteria bacterium RIFCSPLOWO2_01_FULL_47_24</name>
    <dbReference type="NCBI Taxonomy" id="1802401"/>
    <lineage>
        <taxon>Bacteria</taxon>
        <taxon>Candidatus Uhriibacteriota</taxon>
    </lineage>
</organism>
<name>A0A1F7UNS6_9BACT</name>
<feature type="compositionally biased region" description="Basic and acidic residues" evidence="1">
    <location>
        <begin position="46"/>
        <end position="61"/>
    </location>
</feature>
<dbReference type="STRING" id="1802401.A3B21_00695"/>
<accession>A0A1F7UNS6</accession>
<protein>
    <submittedName>
        <fullName evidence="2">Uncharacterized protein</fullName>
    </submittedName>
</protein>
<feature type="region of interest" description="Disordered" evidence="1">
    <location>
        <begin position="1"/>
        <end position="61"/>
    </location>
</feature>
<evidence type="ECO:0000256" key="1">
    <source>
        <dbReference type="SAM" id="MobiDB-lite"/>
    </source>
</evidence>
<dbReference type="EMBL" id="MGEJ01000022">
    <property type="protein sequence ID" value="OGL79895.1"/>
    <property type="molecule type" value="Genomic_DNA"/>
</dbReference>
<reference evidence="2 3" key="1">
    <citation type="journal article" date="2016" name="Nat. Commun.">
        <title>Thousands of microbial genomes shed light on interconnected biogeochemical processes in an aquifer system.</title>
        <authorList>
            <person name="Anantharaman K."/>
            <person name="Brown C.T."/>
            <person name="Hug L.A."/>
            <person name="Sharon I."/>
            <person name="Castelle C.J."/>
            <person name="Probst A.J."/>
            <person name="Thomas B.C."/>
            <person name="Singh A."/>
            <person name="Wilkins M.J."/>
            <person name="Karaoz U."/>
            <person name="Brodie E.L."/>
            <person name="Williams K.H."/>
            <person name="Hubbard S.S."/>
            <person name="Banfield J.F."/>
        </authorList>
    </citation>
    <scope>NUCLEOTIDE SEQUENCE [LARGE SCALE GENOMIC DNA]</scope>
</reference>
<evidence type="ECO:0000313" key="3">
    <source>
        <dbReference type="Proteomes" id="UP000176897"/>
    </source>
</evidence>
<dbReference type="AlphaFoldDB" id="A0A1F7UNS6"/>
<proteinExistence type="predicted"/>